<dbReference type="Gene3D" id="2.60.40.1090">
    <property type="entry name" value="Fimbrial-type adhesion domain"/>
    <property type="match status" value="1"/>
</dbReference>
<feature type="domain" description="Fimbrial-type adhesion" evidence="5">
    <location>
        <begin position="18"/>
        <end position="162"/>
    </location>
</feature>
<dbReference type="PANTHER" id="PTHR33420:SF12">
    <property type="entry name" value="FIMBRIN-LIKE PROTEIN FIMI-RELATED"/>
    <property type="match status" value="1"/>
</dbReference>
<dbReference type="InterPro" id="IPR000259">
    <property type="entry name" value="Adhesion_dom_fimbrial"/>
</dbReference>
<dbReference type="AlphaFoldDB" id="A0A0J5VV94"/>
<comment type="subcellular location">
    <subcellularLocation>
        <location evidence="1">Fimbrium</location>
    </subcellularLocation>
</comment>
<evidence type="ECO:0000256" key="4">
    <source>
        <dbReference type="ARBA" id="ARBA00023263"/>
    </source>
</evidence>
<gene>
    <name evidence="6" type="ORF">VL15_37835</name>
</gene>
<protein>
    <recommendedName>
        <fullName evidence="5">Fimbrial-type adhesion domain-containing protein</fullName>
    </recommendedName>
</protein>
<name>A0A0J5VV94_BURCE</name>
<evidence type="ECO:0000256" key="2">
    <source>
        <dbReference type="ARBA" id="ARBA00006671"/>
    </source>
</evidence>
<evidence type="ECO:0000256" key="1">
    <source>
        <dbReference type="ARBA" id="ARBA00004561"/>
    </source>
</evidence>
<evidence type="ECO:0000259" key="5">
    <source>
        <dbReference type="Pfam" id="PF00419"/>
    </source>
</evidence>
<reference evidence="6 7" key="1">
    <citation type="submission" date="2015-05" db="EMBL/GenBank/DDBJ databases">
        <title>Draft genome of Burkholderia cepacia LK29.</title>
        <authorList>
            <person name="Chan X.Y."/>
        </authorList>
    </citation>
    <scope>NUCLEOTIDE SEQUENCE [LARGE SCALE GENOMIC DNA]</scope>
    <source>
        <strain evidence="6 7">LK29</strain>
    </source>
</reference>
<sequence length="162" mass="17141">MISVPPDTGMPGGQVIYEGAVVYAPCTLSTESTNQIVRMGQFRTDQFSGKGSWVGVQPFTIALQNCEPTVLKTVGVMFNGAADTSDPLVFAVDGNGGAATGIGLGIFDDKGELLPPNTRPQHLTDLRYGDMALSFMAKYRATSATPTSGKADANINFILIYQ</sequence>
<comment type="caution">
    <text evidence="6">The sequence shown here is derived from an EMBL/GenBank/DDBJ whole genome shotgun (WGS) entry which is preliminary data.</text>
</comment>
<keyword evidence="3" id="KW-0732">Signal</keyword>
<comment type="similarity">
    <text evidence="2">Belongs to the fimbrial protein family.</text>
</comment>
<evidence type="ECO:0000256" key="3">
    <source>
        <dbReference type="ARBA" id="ARBA00022729"/>
    </source>
</evidence>
<dbReference type="PATRIC" id="fig|292.27.peg.273"/>
<dbReference type="EMBL" id="LDWR01000108">
    <property type="protein sequence ID" value="KML41977.1"/>
    <property type="molecule type" value="Genomic_DNA"/>
</dbReference>
<evidence type="ECO:0000313" key="6">
    <source>
        <dbReference type="EMBL" id="KML41977.1"/>
    </source>
</evidence>
<organism evidence="6 7">
    <name type="scientific">Burkholderia cepacia</name>
    <name type="common">Pseudomonas cepacia</name>
    <dbReference type="NCBI Taxonomy" id="292"/>
    <lineage>
        <taxon>Bacteria</taxon>
        <taxon>Pseudomonadati</taxon>
        <taxon>Pseudomonadota</taxon>
        <taxon>Betaproteobacteria</taxon>
        <taxon>Burkholderiales</taxon>
        <taxon>Burkholderiaceae</taxon>
        <taxon>Burkholderia</taxon>
        <taxon>Burkholderia cepacia complex</taxon>
    </lineage>
</organism>
<dbReference type="InterPro" id="IPR050263">
    <property type="entry name" value="Bact_Fimbrial_Adh_Pro"/>
</dbReference>
<dbReference type="Proteomes" id="UP000036338">
    <property type="component" value="Unassembled WGS sequence"/>
</dbReference>
<dbReference type="PANTHER" id="PTHR33420">
    <property type="entry name" value="FIMBRIAL SUBUNIT ELFA-RELATED"/>
    <property type="match status" value="1"/>
</dbReference>
<dbReference type="Pfam" id="PF00419">
    <property type="entry name" value="Fimbrial"/>
    <property type="match status" value="1"/>
</dbReference>
<dbReference type="InterPro" id="IPR036937">
    <property type="entry name" value="Adhesion_dom_fimbrial_sf"/>
</dbReference>
<dbReference type="InterPro" id="IPR008966">
    <property type="entry name" value="Adhesion_dom_sf"/>
</dbReference>
<dbReference type="GO" id="GO:0043709">
    <property type="term" value="P:cell adhesion involved in single-species biofilm formation"/>
    <property type="evidence" value="ECO:0007669"/>
    <property type="project" value="TreeGrafter"/>
</dbReference>
<accession>A0A0J5VV94</accession>
<dbReference type="SUPFAM" id="SSF49401">
    <property type="entry name" value="Bacterial adhesins"/>
    <property type="match status" value="1"/>
</dbReference>
<evidence type="ECO:0000313" key="7">
    <source>
        <dbReference type="Proteomes" id="UP000036338"/>
    </source>
</evidence>
<proteinExistence type="inferred from homology"/>
<keyword evidence="4" id="KW-0281">Fimbrium</keyword>
<dbReference type="GO" id="GO:0009289">
    <property type="term" value="C:pilus"/>
    <property type="evidence" value="ECO:0007669"/>
    <property type="project" value="UniProtKB-SubCell"/>
</dbReference>